<evidence type="ECO:0000259" key="4">
    <source>
        <dbReference type="PROSITE" id="PS51925"/>
    </source>
</evidence>
<dbReference type="PANTHER" id="PTHR46851:SF11">
    <property type="entry name" value="GYF DOMAIN-CONTAINING PROTEIN"/>
    <property type="match status" value="1"/>
</dbReference>
<feature type="domain" description="Plus3" evidence="3">
    <location>
        <begin position="165"/>
        <end position="295"/>
    </location>
</feature>
<reference evidence="5 6" key="1">
    <citation type="journal article" date="2006" name="Science">
        <title>The genome of black cottonwood, Populus trichocarpa (Torr. &amp; Gray).</title>
        <authorList>
            <person name="Tuskan G.A."/>
            <person name="Difazio S."/>
            <person name="Jansson S."/>
            <person name="Bohlmann J."/>
            <person name="Grigoriev I."/>
            <person name="Hellsten U."/>
            <person name="Putnam N."/>
            <person name="Ralph S."/>
            <person name="Rombauts S."/>
            <person name="Salamov A."/>
            <person name="Schein J."/>
            <person name="Sterck L."/>
            <person name="Aerts A."/>
            <person name="Bhalerao R.R."/>
            <person name="Bhalerao R.P."/>
            <person name="Blaudez D."/>
            <person name="Boerjan W."/>
            <person name="Brun A."/>
            <person name="Brunner A."/>
            <person name="Busov V."/>
            <person name="Campbell M."/>
            <person name="Carlson J."/>
            <person name="Chalot M."/>
            <person name="Chapman J."/>
            <person name="Chen G.L."/>
            <person name="Cooper D."/>
            <person name="Coutinho P.M."/>
            <person name="Couturier J."/>
            <person name="Covert S."/>
            <person name="Cronk Q."/>
            <person name="Cunningham R."/>
            <person name="Davis J."/>
            <person name="Degroeve S."/>
            <person name="Dejardin A."/>
            <person name="Depamphilis C."/>
            <person name="Detter J."/>
            <person name="Dirks B."/>
            <person name="Dubchak I."/>
            <person name="Duplessis S."/>
            <person name="Ehlting J."/>
            <person name="Ellis B."/>
            <person name="Gendler K."/>
            <person name="Goodstein D."/>
            <person name="Gribskov M."/>
            <person name="Grimwood J."/>
            <person name="Groover A."/>
            <person name="Gunter L."/>
            <person name="Hamberger B."/>
            <person name="Heinze B."/>
            <person name="Helariutta Y."/>
            <person name="Henrissat B."/>
            <person name="Holligan D."/>
            <person name="Holt R."/>
            <person name="Huang W."/>
            <person name="Islam-Faridi N."/>
            <person name="Jones S."/>
            <person name="Jones-Rhoades M."/>
            <person name="Jorgensen R."/>
            <person name="Joshi C."/>
            <person name="Kangasjarvi J."/>
            <person name="Karlsson J."/>
            <person name="Kelleher C."/>
            <person name="Kirkpatrick R."/>
            <person name="Kirst M."/>
            <person name="Kohler A."/>
            <person name="Kalluri U."/>
            <person name="Larimer F."/>
            <person name="Leebens-Mack J."/>
            <person name="Leple J.C."/>
            <person name="Locascio P."/>
            <person name="Lou Y."/>
            <person name="Lucas S."/>
            <person name="Martin F."/>
            <person name="Montanini B."/>
            <person name="Napoli C."/>
            <person name="Nelson D.R."/>
            <person name="Nelson C."/>
            <person name="Nieminen K."/>
            <person name="Nilsson O."/>
            <person name="Pereda V."/>
            <person name="Peter G."/>
            <person name="Philippe R."/>
            <person name="Pilate G."/>
            <person name="Poliakov A."/>
            <person name="Razumovskaya J."/>
            <person name="Richardson P."/>
            <person name="Rinaldi C."/>
            <person name="Ritland K."/>
            <person name="Rouze P."/>
            <person name="Ryaboy D."/>
            <person name="Schmutz J."/>
            <person name="Schrader J."/>
            <person name="Segerman B."/>
            <person name="Shin H."/>
            <person name="Siddiqui A."/>
            <person name="Sterky F."/>
            <person name="Terry A."/>
            <person name="Tsai C.J."/>
            <person name="Uberbacher E."/>
            <person name="Unneberg P."/>
            <person name="Vahala J."/>
            <person name="Wall K."/>
            <person name="Wessler S."/>
            <person name="Yang G."/>
            <person name="Yin T."/>
            <person name="Douglas C."/>
            <person name="Marra M."/>
            <person name="Sandberg G."/>
            <person name="Van de Peer Y."/>
            <person name="Rokhsar D."/>
        </authorList>
    </citation>
    <scope>NUCLEOTIDE SEQUENCE [LARGE SCALE GENOMIC DNA]</scope>
    <source>
        <strain evidence="6">cv. Nisqually</strain>
        <strain evidence="5">Nisqually-1</strain>
    </source>
</reference>
<dbReference type="Proteomes" id="UP000006729">
    <property type="component" value="Chromosome 4"/>
</dbReference>
<dbReference type="InterPro" id="IPR045894">
    <property type="entry name" value="At5g08430-like"/>
</dbReference>
<dbReference type="InterPro" id="IPR035445">
    <property type="entry name" value="GYF-like_dom_sf"/>
</dbReference>
<dbReference type="Pfam" id="PF02201">
    <property type="entry name" value="SWIB"/>
    <property type="match status" value="1"/>
</dbReference>
<dbReference type="InterPro" id="IPR003121">
    <property type="entry name" value="SWIB_MDM2_domain"/>
</dbReference>
<dbReference type="SUPFAM" id="SSF47592">
    <property type="entry name" value="SWIB/MDM2 domain"/>
    <property type="match status" value="1"/>
</dbReference>
<dbReference type="EMBL" id="CM009293">
    <property type="protein sequence ID" value="PNT41038.2"/>
    <property type="molecule type" value="Genomic_DNA"/>
</dbReference>
<dbReference type="FunCoup" id="A0A2K2AU41">
    <property type="interactions" value="739"/>
</dbReference>
<dbReference type="OMA" id="HEDQTKH"/>
<dbReference type="Gene3D" id="3.90.70.200">
    <property type="entry name" value="Plus-3 domain"/>
    <property type="match status" value="1"/>
</dbReference>
<evidence type="ECO:0000256" key="1">
    <source>
        <dbReference type="SAM" id="MobiDB-lite"/>
    </source>
</evidence>
<dbReference type="Pfam" id="PF25980">
    <property type="entry name" value="NERD_plant"/>
    <property type="match status" value="1"/>
</dbReference>
<gene>
    <name evidence="5" type="ORF">POPTR_004G133600</name>
</gene>
<feature type="domain" description="DM2" evidence="4">
    <location>
        <begin position="35"/>
        <end position="115"/>
    </location>
</feature>
<evidence type="ECO:0008006" key="7">
    <source>
        <dbReference type="Google" id="ProtNLM"/>
    </source>
</evidence>
<dbReference type="InParanoid" id="A0A2K2AU41"/>
<evidence type="ECO:0000259" key="3">
    <source>
        <dbReference type="PROSITE" id="PS51360"/>
    </source>
</evidence>
<protein>
    <recommendedName>
        <fullName evidence="7">GYF domain-containing protein</fullName>
    </recommendedName>
</protein>
<feature type="compositionally biased region" description="Polar residues" evidence="1">
    <location>
        <begin position="367"/>
        <end position="376"/>
    </location>
</feature>
<dbReference type="EMBL" id="CM009293">
    <property type="protein sequence ID" value="RQO89301.1"/>
    <property type="molecule type" value="Genomic_DNA"/>
</dbReference>
<dbReference type="STRING" id="3694.A0A2K2AU41"/>
<dbReference type="SUPFAM" id="SSF159042">
    <property type="entry name" value="Plus3-like"/>
    <property type="match status" value="1"/>
</dbReference>
<dbReference type="Gramene" id="Potri.004G133600.3.v4.1">
    <property type="protein sequence ID" value="Potri.004G133600.3.v4.1"/>
    <property type="gene ID" value="Potri.004G133600.v4.1"/>
</dbReference>
<feature type="region of interest" description="Disordered" evidence="1">
    <location>
        <begin position="358"/>
        <end position="377"/>
    </location>
</feature>
<dbReference type="InterPro" id="IPR003169">
    <property type="entry name" value="GYF"/>
</dbReference>
<dbReference type="InterPro" id="IPR058668">
    <property type="entry name" value="NERD_dom"/>
</dbReference>
<keyword evidence="6" id="KW-1185">Reference proteome</keyword>
<dbReference type="PROSITE" id="PS51925">
    <property type="entry name" value="SWIB_MDM2"/>
    <property type="match status" value="1"/>
</dbReference>
<dbReference type="Gene3D" id="3.30.1490.40">
    <property type="match status" value="1"/>
</dbReference>
<proteinExistence type="predicted"/>
<sequence>MGDFVWMEEYTDGPPLFAPPSTSKRKARTPRKLEFTGWGSTLLIAFLQSIGTGTTNQISQYDVTAIINKYVNDRNLLHPTKKKRVLCDEWLLPLFGRKTINRIRIYDLLEPHFAENKVGSDDDFFDTTDDDEDNNAYQRHKCSASDRKCHSKKRVFEAPKSCFAAIVPDNIKLVYLKRLLVQDLAKNNPETFQSKIVGSFVRIKSDPNDYLQKNSHMLVQVTGLVESSRANGINTEMLLEVSNYMKDVRISMLSDDNFSKEECEDLNQRVRDGSLKRPTIVELEEKAQVLHEDITKHWLRGELAFLQKLIDRANEKGWRRELFDYLERKKLLETPDEQTRLLLDIPKVIADEIEDEPAPEDFPVNIKQGNDGSPKSSLDGVLEIPNSDVASNKTSTWISFSKNSAGNQAVLATPKQSNRMDHQHFVEDQPKQLTNIIGESNDEMLPVNIEDNKHRQCSMDVLVIDLSDSEEDEGPRHRDNVQIIDCDPGSFLWHYLDPQGDVQGPFSLTLLKRWNDADYFLPGFKVWKTGQSQNEAVLLSDVLRSIIE</sequence>
<dbReference type="InterPro" id="IPR004343">
    <property type="entry name" value="Plus-3_dom"/>
</dbReference>
<dbReference type="Pfam" id="PF03126">
    <property type="entry name" value="Plus-3"/>
    <property type="match status" value="1"/>
</dbReference>
<dbReference type="Pfam" id="PF02213">
    <property type="entry name" value="GYF"/>
    <property type="match status" value="1"/>
</dbReference>
<dbReference type="CDD" id="cd10567">
    <property type="entry name" value="SWIB-MDM2_like"/>
    <property type="match status" value="1"/>
</dbReference>
<evidence type="ECO:0000313" key="6">
    <source>
        <dbReference type="Proteomes" id="UP000006729"/>
    </source>
</evidence>
<dbReference type="SUPFAM" id="SSF55277">
    <property type="entry name" value="GYF domain"/>
    <property type="match status" value="1"/>
</dbReference>
<dbReference type="PROSITE" id="PS51360">
    <property type="entry name" value="PLUS3"/>
    <property type="match status" value="1"/>
</dbReference>
<dbReference type="ExpressionAtlas" id="A0A2K2AU41">
    <property type="expression patterns" value="baseline and differential"/>
</dbReference>
<dbReference type="InterPro" id="IPR036885">
    <property type="entry name" value="SWIB_MDM2_dom_sf"/>
</dbReference>
<evidence type="ECO:0000259" key="2">
    <source>
        <dbReference type="PROSITE" id="PS50829"/>
    </source>
</evidence>
<evidence type="ECO:0000313" key="5">
    <source>
        <dbReference type="EMBL" id="PNT41038.2"/>
    </source>
</evidence>
<organism evidence="5 6">
    <name type="scientific">Populus trichocarpa</name>
    <name type="common">Western balsam poplar</name>
    <name type="synonym">Populus balsamifera subsp. trichocarpa</name>
    <dbReference type="NCBI Taxonomy" id="3694"/>
    <lineage>
        <taxon>Eukaryota</taxon>
        <taxon>Viridiplantae</taxon>
        <taxon>Streptophyta</taxon>
        <taxon>Embryophyta</taxon>
        <taxon>Tracheophyta</taxon>
        <taxon>Spermatophyta</taxon>
        <taxon>Magnoliopsida</taxon>
        <taxon>eudicotyledons</taxon>
        <taxon>Gunneridae</taxon>
        <taxon>Pentapetalae</taxon>
        <taxon>rosids</taxon>
        <taxon>fabids</taxon>
        <taxon>Malpighiales</taxon>
        <taxon>Salicaceae</taxon>
        <taxon>Saliceae</taxon>
        <taxon>Populus</taxon>
    </lineage>
</organism>
<dbReference type="PANTHER" id="PTHR46851">
    <property type="entry name" value="OS01G0884500 PROTEIN"/>
    <property type="match status" value="1"/>
</dbReference>
<dbReference type="OrthoDB" id="6415790at2759"/>
<dbReference type="Gene3D" id="1.10.245.10">
    <property type="entry name" value="SWIB/MDM2 domain"/>
    <property type="match status" value="1"/>
</dbReference>
<dbReference type="GO" id="GO:0003677">
    <property type="term" value="F:DNA binding"/>
    <property type="evidence" value="ECO:0007669"/>
    <property type="project" value="InterPro"/>
</dbReference>
<dbReference type="SMART" id="SM00444">
    <property type="entry name" value="GYF"/>
    <property type="match status" value="1"/>
</dbReference>
<dbReference type="SMR" id="A0A2K2AU41"/>
<accession>A0A2K2AU41</accession>
<reference evidence="5" key="2">
    <citation type="submission" date="2017-07" db="EMBL/GenBank/DDBJ databases">
        <title>WGS assembly of Populus trichocarpa.</title>
        <authorList>
            <person name="Tuskan G."/>
            <person name="Difazio S."/>
            <person name="Jansson S."/>
            <person name="Bohlmann J."/>
            <person name="Grigoriev I."/>
            <person name="Hellsten U."/>
            <person name="Putnam N."/>
            <person name="Ralph S."/>
            <person name="Rombauts S."/>
            <person name="Salamov A."/>
            <person name="Schein J."/>
            <person name="Sterck L."/>
            <person name="Aerts A."/>
            <person name="Bhalerao R."/>
            <person name="Bhalerao R."/>
            <person name="Blaudez D."/>
            <person name="Boerjan W."/>
            <person name="Brun A."/>
            <person name="Brunner A."/>
            <person name="Busov V."/>
            <person name="Campbell M."/>
            <person name="Carlson J."/>
            <person name="Chalot M."/>
            <person name="Chapman J."/>
            <person name="Chen G."/>
            <person name="Cooper D."/>
            <person name="Coutinho P."/>
            <person name="Couturier J."/>
            <person name="Covert S."/>
            <person name="Cronk Q."/>
            <person name="Cunningham R."/>
            <person name="Davis J."/>
            <person name="Degroeve S."/>
            <person name="Dejardin A."/>
            <person name="Depamphilis C."/>
            <person name="Detter J."/>
            <person name="Dirks B."/>
            <person name="Dubchak I."/>
            <person name="Duplessis S."/>
            <person name="Ehlting J."/>
            <person name="Ellis B."/>
            <person name="Gendler K."/>
            <person name="Goodstein D."/>
            <person name="Gribskov M."/>
            <person name="Grimwood J."/>
            <person name="Groover A."/>
            <person name="Gunter L."/>
            <person name="Hamberger B."/>
            <person name="Heinze B."/>
            <person name="Helariutta Y."/>
            <person name="Henrissat B."/>
            <person name="Holligan D."/>
            <person name="Holt R."/>
            <person name="Huang W."/>
            <person name="Islam-Faridi N."/>
            <person name="Jones S."/>
            <person name="Jones-Rhoades M."/>
            <person name="Jorgensen R."/>
            <person name="Joshi C."/>
            <person name="Kangasjarvi J."/>
            <person name="Karlsson J."/>
            <person name="Kelleher C."/>
            <person name="Kirkpatrick R."/>
            <person name="Kirst M."/>
            <person name="Kohler A."/>
            <person name="Kalluri U."/>
            <person name="Larimer F."/>
            <person name="Leebens-Mack J."/>
            <person name="Leple J."/>
            <person name="Locascio P."/>
            <person name="Lou Y."/>
            <person name="Lucas S."/>
            <person name="Martin F."/>
            <person name="Montanini B."/>
            <person name="Napoli C."/>
            <person name="Nelson D."/>
            <person name="Nelson C."/>
            <person name="Nieminen K."/>
            <person name="Nilsson O."/>
            <person name="Pereda V."/>
            <person name="Peter G."/>
            <person name="Philippe R."/>
            <person name="Pilate G."/>
            <person name="Poliakov A."/>
            <person name="Razumovskaya J."/>
            <person name="Richardson P."/>
            <person name="Rinaldi C."/>
            <person name="Ritland K."/>
            <person name="Rouze P."/>
            <person name="Ryaboy D."/>
            <person name="Schmutz J."/>
            <person name="Schrader J."/>
            <person name="Segerman B."/>
            <person name="Shin H."/>
            <person name="Siddiqui A."/>
            <person name="Sterky F."/>
            <person name="Terry A."/>
            <person name="Tsai C."/>
            <person name="Uberbacher E."/>
            <person name="Unneberg P."/>
            <person name="Vahala J."/>
            <person name="Wall K."/>
            <person name="Wessler S."/>
            <person name="Yang G."/>
            <person name="Yin T."/>
            <person name="Douglas C."/>
            <person name="Marra M."/>
            <person name="Sandberg G."/>
            <person name="Van De Peer Y."/>
            <person name="Rokhsar D."/>
        </authorList>
    </citation>
    <scope>NUCLEOTIDE SEQUENCE</scope>
    <source>
        <strain evidence="5">Nisqually-1</strain>
    </source>
</reference>
<dbReference type="SMART" id="SM00719">
    <property type="entry name" value="Plus3"/>
    <property type="match status" value="1"/>
</dbReference>
<feature type="domain" description="GYF" evidence="2">
    <location>
        <begin position="490"/>
        <end position="544"/>
    </location>
</feature>
<dbReference type="AlphaFoldDB" id="A0A2K2AU41"/>
<dbReference type="PROSITE" id="PS50829">
    <property type="entry name" value="GYF"/>
    <property type="match status" value="1"/>
</dbReference>
<dbReference type="InterPro" id="IPR036128">
    <property type="entry name" value="Plus3-like_sf"/>
</dbReference>
<name>A0A2K2AU41_POPTR</name>